<feature type="non-terminal residue" evidence="3">
    <location>
        <position position="1"/>
    </location>
</feature>
<organism evidence="3 4">
    <name type="scientific">Pleurotus eryngii</name>
    <name type="common">Boletus of the steppes</name>
    <dbReference type="NCBI Taxonomy" id="5323"/>
    <lineage>
        <taxon>Eukaryota</taxon>
        <taxon>Fungi</taxon>
        <taxon>Dikarya</taxon>
        <taxon>Basidiomycota</taxon>
        <taxon>Agaricomycotina</taxon>
        <taxon>Agaricomycetes</taxon>
        <taxon>Agaricomycetidae</taxon>
        <taxon>Agaricales</taxon>
        <taxon>Pleurotineae</taxon>
        <taxon>Pleurotaceae</taxon>
        <taxon>Pleurotus</taxon>
    </lineage>
</organism>
<dbReference type="AlphaFoldDB" id="A0A9P6A1G0"/>
<evidence type="ECO:0000256" key="2">
    <source>
        <dbReference type="SAM" id="MobiDB-lite"/>
    </source>
</evidence>
<evidence type="ECO:0000256" key="1">
    <source>
        <dbReference type="SAM" id="Coils"/>
    </source>
</evidence>
<protein>
    <submittedName>
        <fullName evidence="3">Uncharacterized protein</fullName>
    </submittedName>
</protein>
<proteinExistence type="predicted"/>
<evidence type="ECO:0000313" key="4">
    <source>
        <dbReference type="Proteomes" id="UP000807025"/>
    </source>
</evidence>
<accession>A0A9P6A1G0</accession>
<dbReference type="Proteomes" id="UP000807025">
    <property type="component" value="Unassembled WGS sequence"/>
</dbReference>
<keyword evidence="1" id="KW-0175">Coiled coil</keyword>
<gene>
    <name evidence="3" type="ORF">BDN71DRAFT_1444287</name>
</gene>
<sequence>MRRSWDTVPIALLRRELEYILGTIGASVALGHIVTPGPIVRALAKGLEEDSITPTSFQDSRELGKALNLAQINRLKQANQPLAHRQAWWETAASRRAAEADRNSPSPHILSASTIIQCLEAWGEQLSESEGLKNIPLYKDGDGVHCPLSLLMARYAAQATILITSPPCDRCIEQLHIITQMMSTLEVVTNDRMMDVAAHGQEAATLFNIYETVIYKEADNADEAEMQENATELDAEIQRILDDNQPAPEHANRKKAMKAMEDLRRKNHALIDLINKVARQSLKAIPNQTNAFWSEGLDLSLEEVFAEFRPDSDVGPSETHDGYFRTLPSGSECSGDTLDQAAKIHDAQFPLIFNLQPLTPIQPKDDGGIPYITLANRPHDRLASVFRTPKLSEPLAEMTGFAALDHAQSSLRWSEPTIPHHNSPEYVPSGSDTPIPPIIPVMNSLGGTSSSIVGKKLAIRQASAQPLASSASGSDASLSGELAMEYEPNKSVATSDDEASLGGESTEDPSSTDEIADDHHASLAASDDEASLGGQSTEDPSSDDEMADDESMEENTPGVDLSHHRQHTPPAEQEAEDDEDAMSLGGYTDDEADNSHAFSMVEMQANISHIPSSPEVGHMGSPIDEVDDAYSEYSDDSDGDVDIPDDVRAYLQTSHTPGFQSRYQNVHFEHIPDAEFADDVL</sequence>
<dbReference type="EMBL" id="MU154541">
    <property type="protein sequence ID" value="KAF9497854.1"/>
    <property type="molecule type" value="Genomic_DNA"/>
</dbReference>
<reference evidence="3" key="1">
    <citation type="submission" date="2020-11" db="EMBL/GenBank/DDBJ databases">
        <authorList>
            <consortium name="DOE Joint Genome Institute"/>
            <person name="Ahrendt S."/>
            <person name="Riley R."/>
            <person name="Andreopoulos W."/>
            <person name="Labutti K."/>
            <person name="Pangilinan J."/>
            <person name="Ruiz-Duenas F.J."/>
            <person name="Barrasa J.M."/>
            <person name="Sanchez-Garcia M."/>
            <person name="Camarero S."/>
            <person name="Miyauchi S."/>
            <person name="Serrano A."/>
            <person name="Linde D."/>
            <person name="Babiker R."/>
            <person name="Drula E."/>
            <person name="Ayuso-Fernandez I."/>
            <person name="Pacheco R."/>
            <person name="Padilla G."/>
            <person name="Ferreira P."/>
            <person name="Barriuso J."/>
            <person name="Kellner H."/>
            <person name="Castanera R."/>
            <person name="Alfaro M."/>
            <person name="Ramirez L."/>
            <person name="Pisabarro A.G."/>
            <person name="Kuo A."/>
            <person name="Tritt A."/>
            <person name="Lipzen A."/>
            <person name="He G."/>
            <person name="Yan M."/>
            <person name="Ng V."/>
            <person name="Cullen D."/>
            <person name="Martin F."/>
            <person name="Rosso M.-N."/>
            <person name="Henrissat B."/>
            <person name="Hibbett D."/>
            <person name="Martinez A.T."/>
            <person name="Grigoriev I.V."/>
        </authorList>
    </citation>
    <scope>NUCLEOTIDE SEQUENCE</scope>
    <source>
        <strain evidence="3">ATCC 90797</strain>
    </source>
</reference>
<evidence type="ECO:0000313" key="3">
    <source>
        <dbReference type="EMBL" id="KAF9497854.1"/>
    </source>
</evidence>
<name>A0A9P6A1G0_PLEER</name>
<feature type="compositionally biased region" description="Acidic residues" evidence="2">
    <location>
        <begin position="495"/>
        <end position="516"/>
    </location>
</feature>
<feature type="compositionally biased region" description="Acidic residues" evidence="2">
    <location>
        <begin position="624"/>
        <end position="644"/>
    </location>
</feature>
<keyword evidence="4" id="KW-1185">Reference proteome</keyword>
<feature type="coiled-coil region" evidence="1">
    <location>
        <begin position="223"/>
        <end position="280"/>
    </location>
</feature>
<feature type="region of interest" description="Disordered" evidence="2">
    <location>
        <begin position="488"/>
        <end position="644"/>
    </location>
</feature>
<feature type="compositionally biased region" description="Acidic residues" evidence="2">
    <location>
        <begin position="540"/>
        <end position="553"/>
    </location>
</feature>
<comment type="caution">
    <text evidence="3">The sequence shown here is derived from an EMBL/GenBank/DDBJ whole genome shotgun (WGS) entry which is preliminary data.</text>
</comment>